<evidence type="ECO:0000259" key="3">
    <source>
        <dbReference type="Pfam" id="PF01648"/>
    </source>
</evidence>
<gene>
    <name evidence="4" type="ORF">C5O18_03885</name>
</gene>
<evidence type="ECO:0000256" key="1">
    <source>
        <dbReference type="ARBA" id="ARBA00010990"/>
    </source>
</evidence>
<protein>
    <recommendedName>
        <fullName evidence="3">4'-phosphopantetheinyl transferase domain-containing protein</fullName>
    </recommendedName>
</protein>
<dbReference type="EMBL" id="PTQZ01000059">
    <property type="protein sequence ID" value="PQA47675.1"/>
    <property type="molecule type" value="Genomic_DNA"/>
</dbReference>
<comment type="similarity">
    <text evidence="1">Belongs to the P-Pant transferase superfamily. Gsp/Sfp/HetI/AcpT family.</text>
</comment>
<dbReference type="PANTHER" id="PTHR12215">
    <property type="entry name" value="PHOSPHOPANTETHEINE TRANSFERASE"/>
    <property type="match status" value="1"/>
</dbReference>
<evidence type="ECO:0000313" key="4">
    <source>
        <dbReference type="EMBL" id="PQA47675.1"/>
    </source>
</evidence>
<accession>A0A2P6ATF8</accession>
<evidence type="ECO:0000313" key="5">
    <source>
        <dbReference type="Proteomes" id="UP000243900"/>
    </source>
</evidence>
<sequence length="225" mass="24794">MTTAADGSLARGGRLHFGVPDTDIEVWLLDLDTLDATARERLLALPSDLDRRASEARRLARAVVRHWLGELLGRAPEVLALSTPATGKPALPDAGIAFNASHTGPWLALAWSRTLPDVGLDIEQLGQRRNFAAMTRRYFHPHEAALWERTPVAGQEDTWLRTWTRKEAVLKGHGLGLRLILRNLDTTSSTISHASIGHWLAHSRHAGPGDRLMVSVAWPRPATQD</sequence>
<dbReference type="GO" id="GO:0019878">
    <property type="term" value="P:lysine biosynthetic process via aminoadipic acid"/>
    <property type="evidence" value="ECO:0007669"/>
    <property type="project" value="TreeGrafter"/>
</dbReference>
<keyword evidence="5" id="KW-1185">Reference proteome</keyword>
<reference evidence="5" key="1">
    <citation type="submission" date="2018-02" db="EMBL/GenBank/DDBJ databases">
        <title>Genome sequencing of Solimonas sp. HR-BB.</title>
        <authorList>
            <person name="Lee Y."/>
            <person name="Jeon C.O."/>
        </authorList>
    </citation>
    <scope>NUCLEOTIDE SEQUENCE [LARGE SCALE GENOMIC DNA]</scope>
    <source>
        <strain evidence="5">HR-E</strain>
    </source>
</reference>
<feature type="domain" description="4'-phosphopantetheinyl transferase" evidence="3">
    <location>
        <begin position="118"/>
        <end position="187"/>
    </location>
</feature>
<dbReference type="GO" id="GO:0000287">
    <property type="term" value="F:magnesium ion binding"/>
    <property type="evidence" value="ECO:0007669"/>
    <property type="project" value="InterPro"/>
</dbReference>
<evidence type="ECO:0000256" key="2">
    <source>
        <dbReference type="ARBA" id="ARBA00022679"/>
    </source>
</evidence>
<dbReference type="PANTHER" id="PTHR12215:SF10">
    <property type="entry name" value="L-AMINOADIPATE-SEMIALDEHYDE DEHYDROGENASE-PHOSPHOPANTETHEINYL TRANSFERASE"/>
    <property type="match status" value="1"/>
</dbReference>
<proteinExistence type="inferred from homology"/>
<organism evidence="4 5">
    <name type="scientific">Amnimonas aquatica</name>
    <dbReference type="NCBI Taxonomy" id="2094561"/>
    <lineage>
        <taxon>Bacteria</taxon>
        <taxon>Pseudomonadati</taxon>
        <taxon>Pseudomonadota</taxon>
        <taxon>Gammaproteobacteria</taxon>
        <taxon>Moraxellales</taxon>
        <taxon>Moraxellaceae</taxon>
        <taxon>Amnimonas</taxon>
    </lineage>
</organism>
<comment type="caution">
    <text evidence="4">The sequence shown here is derived from an EMBL/GenBank/DDBJ whole genome shotgun (WGS) entry which is preliminary data.</text>
</comment>
<dbReference type="GO" id="GO:0005829">
    <property type="term" value="C:cytosol"/>
    <property type="evidence" value="ECO:0007669"/>
    <property type="project" value="TreeGrafter"/>
</dbReference>
<dbReference type="Pfam" id="PF01648">
    <property type="entry name" value="ACPS"/>
    <property type="match status" value="1"/>
</dbReference>
<dbReference type="InterPro" id="IPR050559">
    <property type="entry name" value="P-Pant_transferase_sf"/>
</dbReference>
<dbReference type="AlphaFoldDB" id="A0A2P6ATF8"/>
<name>A0A2P6ATF8_9GAMM</name>
<dbReference type="Proteomes" id="UP000243900">
    <property type="component" value="Unassembled WGS sequence"/>
</dbReference>
<keyword evidence="2" id="KW-0808">Transferase</keyword>
<dbReference type="OrthoDB" id="9808281at2"/>
<dbReference type="InterPro" id="IPR008278">
    <property type="entry name" value="4-PPantetheinyl_Trfase_dom"/>
</dbReference>
<dbReference type="InterPro" id="IPR037143">
    <property type="entry name" value="4-PPantetheinyl_Trfase_dom_sf"/>
</dbReference>
<dbReference type="SUPFAM" id="SSF56214">
    <property type="entry name" value="4'-phosphopantetheinyl transferase"/>
    <property type="match status" value="2"/>
</dbReference>
<dbReference type="GO" id="GO:0008897">
    <property type="term" value="F:holo-[acyl-carrier-protein] synthase activity"/>
    <property type="evidence" value="ECO:0007669"/>
    <property type="project" value="InterPro"/>
</dbReference>
<dbReference type="Gene3D" id="3.90.470.20">
    <property type="entry name" value="4'-phosphopantetheinyl transferase domain"/>
    <property type="match status" value="1"/>
</dbReference>